<feature type="chain" id="PRO_5027108483" description="Polysaccharide lyase-like protein" evidence="1">
    <location>
        <begin position="19"/>
        <end position="246"/>
    </location>
</feature>
<name>A0A6M5Y973_9BACT</name>
<dbReference type="PROSITE" id="PS51257">
    <property type="entry name" value="PROKAR_LIPOPROTEIN"/>
    <property type="match status" value="1"/>
</dbReference>
<dbReference type="RefSeq" id="WP_171740652.1">
    <property type="nucleotide sequence ID" value="NZ_CP053435.1"/>
</dbReference>
<organism evidence="2 3">
    <name type="scientific">Spirosoma taeanense</name>
    <dbReference type="NCBI Taxonomy" id="2735870"/>
    <lineage>
        <taxon>Bacteria</taxon>
        <taxon>Pseudomonadati</taxon>
        <taxon>Bacteroidota</taxon>
        <taxon>Cytophagia</taxon>
        <taxon>Cytophagales</taxon>
        <taxon>Cytophagaceae</taxon>
        <taxon>Spirosoma</taxon>
    </lineage>
</organism>
<gene>
    <name evidence="2" type="ORF">HNV11_16200</name>
</gene>
<keyword evidence="3" id="KW-1185">Reference proteome</keyword>
<proteinExistence type="predicted"/>
<reference evidence="2 3" key="1">
    <citation type="submission" date="2020-05" db="EMBL/GenBank/DDBJ databases">
        <title>Genome sequencing of Spirosoma sp. TS118.</title>
        <authorList>
            <person name="Lee J.-H."/>
            <person name="Jeong S."/>
            <person name="Zhao L."/>
            <person name="Jung J.-H."/>
            <person name="Kim M.-K."/>
            <person name="Lim S."/>
        </authorList>
    </citation>
    <scope>NUCLEOTIDE SEQUENCE [LARGE SCALE GENOMIC DNA]</scope>
    <source>
        <strain evidence="2 3">TS118</strain>
    </source>
</reference>
<keyword evidence="1" id="KW-0732">Signal</keyword>
<accession>A0A6M5Y973</accession>
<dbReference type="Proteomes" id="UP000502756">
    <property type="component" value="Chromosome"/>
</dbReference>
<dbReference type="KEGG" id="stae:HNV11_16200"/>
<evidence type="ECO:0000313" key="3">
    <source>
        <dbReference type="Proteomes" id="UP000502756"/>
    </source>
</evidence>
<protein>
    <recommendedName>
        <fullName evidence="4">Polysaccharide lyase-like protein</fullName>
    </recommendedName>
</protein>
<evidence type="ECO:0000313" key="2">
    <source>
        <dbReference type="EMBL" id="QJW90807.1"/>
    </source>
</evidence>
<sequence length="246" mass="27167">MKSICTFLIAALSVFSFTGCRTTKLLNATFESDAIGSLPAKDAAGAPAGDSVSYESVSHPRLRVQASSVKAGQKALFYSQAALTGSVTTFNQWLQFKGIRSNYAQTIWFYWTAKLNFNSGNLLIDIQGMQALWAARLKILNNGQVQLIRNVASEQNNETLGTLNRQITHTIFLTLNPQARTYNLTILGTQDGTPITRLDIPVLGIPNPEFDSDVQRPSISFRYQEATIDPAGAYILEEVFINRRQP</sequence>
<dbReference type="EMBL" id="CP053435">
    <property type="protein sequence ID" value="QJW90807.1"/>
    <property type="molecule type" value="Genomic_DNA"/>
</dbReference>
<dbReference type="AlphaFoldDB" id="A0A6M5Y973"/>
<evidence type="ECO:0008006" key="4">
    <source>
        <dbReference type="Google" id="ProtNLM"/>
    </source>
</evidence>
<evidence type="ECO:0000256" key="1">
    <source>
        <dbReference type="SAM" id="SignalP"/>
    </source>
</evidence>
<feature type="signal peptide" evidence="1">
    <location>
        <begin position="1"/>
        <end position="18"/>
    </location>
</feature>